<gene>
    <name evidence="2" type="ORF">GTS_19150</name>
</gene>
<dbReference type="NCBIfam" id="TIGR03930">
    <property type="entry name" value="WXG100_ESAT6"/>
    <property type="match status" value="1"/>
</dbReference>
<dbReference type="AlphaFoldDB" id="A0A4D4J5B0"/>
<name>A0A4D4J5B0_9PSEU</name>
<dbReference type="InterPro" id="IPR036689">
    <property type="entry name" value="ESAT-6-like_sf"/>
</dbReference>
<proteinExistence type="inferred from homology"/>
<dbReference type="InterPro" id="IPR010310">
    <property type="entry name" value="T7SS_ESAT-6-like"/>
</dbReference>
<dbReference type="OrthoDB" id="3387628at2"/>
<dbReference type="Gene3D" id="1.10.287.1060">
    <property type="entry name" value="ESAT-6-like"/>
    <property type="match status" value="1"/>
</dbReference>
<dbReference type="SUPFAM" id="SSF140453">
    <property type="entry name" value="EsxAB dimer-like"/>
    <property type="match status" value="1"/>
</dbReference>
<keyword evidence="3" id="KW-1185">Reference proteome</keyword>
<protein>
    <recommendedName>
        <fullName evidence="1">ESAT-6-like protein</fullName>
    </recommendedName>
</protein>
<evidence type="ECO:0000256" key="1">
    <source>
        <dbReference type="RuleBase" id="RU362001"/>
    </source>
</evidence>
<dbReference type="EMBL" id="BJFL01000007">
    <property type="protein sequence ID" value="GDY30282.1"/>
    <property type="molecule type" value="Genomic_DNA"/>
</dbReference>
<reference evidence="3" key="1">
    <citation type="submission" date="2019-04" db="EMBL/GenBank/DDBJ databases">
        <title>Draft genome sequence of Pseudonocardiaceae bacterium SL3-2-4.</title>
        <authorList>
            <person name="Ningsih F."/>
            <person name="Yokota A."/>
            <person name="Sakai Y."/>
            <person name="Nanatani K."/>
            <person name="Yabe S."/>
            <person name="Oetari A."/>
            <person name="Sjamsuridzal W."/>
        </authorList>
    </citation>
    <scope>NUCLEOTIDE SEQUENCE [LARGE SCALE GENOMIC DNA]</scope>
    <source>
        <strain evidence="3">SL3-2-4</strain>
    </source>
</reference>
<dbReference type="RefSeq" id="WP_137813423.1">
    <property type="nucleotide sequence ID" value="NZ_BJFL01000007.1"/>
</dbReference>
<evidence type="ECO:0000313" key="3">
    <source>
        <dbReference type="Proteomes" id="UP000298860"/>
    </source>
</evidence>
<dbReference type="Proteomes" id="UP000298860">
    <property type="component" value="Unassembled WGS sequence"/>
</dbReference>
<comment type="caution">
    <text evidence="2">The sequence shown here is derived from an EMBL/GenBank/DDBJ whole genome shotgun (WGS) entry which is preliminary data.</text>
</comment>
<sequence>MGRVKVDFQELRSAQQVMAKTHRRIDELLASLSTQVDALAQEWEGAASDGFQRTVREWHAAAADLQDQLAALHNMVGNAHDNHATVVRSNTAMWRG</sequence>
<evidence type="ECO:0000313" key="2">
    <source>
        <dbReference type="EMBL" id="GDY30282.1"/>
    </source>
</evidence>
<comment type="similarity">
    <text evidence="1">Belongs to the WXG100 family.</text>
</comment>
<dbReference type="Pfam" id="PF06013">
    <property type="entry name" value="WXG100"/>
    <property type="match status" value="1"/>
</dbReference>
<accession>A0A4D4J5B0</accession>
<organism evidence="2 3">
    <name type="scientific">Gandjariella thermophila</name>
    <dbReference type="NCBI Taxonomy" id="1931992"/>
    <lineage>
        <taxon>Bacteria</taxon>
        <taxon>Bacillati</taxon>
        <taxon>Actinomycetota</taxon>
        <taxon>Actinomycetes</taxon>
        <taxon>Pseudonocardiales</taxon>
        <taxon>Pseudonocardiaceae</taxon>
        <taxon>Gandjariella</taxon>
    </lineage>
</organism>